<feature type="transmembrane region" description="Helical" evidence="7">
    <location>
        <begin position="327"/>
        <end position="348"/>
    </location>
</feature>
<feature type="transmembrane region" description="Helical" evidence="7">
    <location>
        <begin position="69"/>
        <end position="86"/>
    </location>
</feature>
<protein>
    <submittedName>
        <fullName evidence="9">MFS transporter</fullName>
    </submittedName>
</protein>
<evidence type="ECO:0000256" key="7">
    <source>
        <dbReference type="SAM" id="Phobius"/>
    </source>
</evidence>
<keyword evidence="3 7" id="KW-0812">Transmembrane</keyword>
<dbReference type="InterPro" id="IPR011701">
    <property type="entry name" value="MFS"/>
</dbReference>
<feature type="transmembrane region" description="Helical" evidence="7">
    <location>
        <begin position="106"/>
        <end position="125"/>
    </location>
</feature>
<proteinExistence type="predicted"/>
<organism evidence="9 10">
    <name type="scientific">Corynebacterium bovis</name>
    <dbReference type="NCBI Taxonomy" id="36808"/>
    <lineage>
        <taxon>Bacteria</taxon>
        <taxon>Bacillati</taxon>
        <taxon>Actinomycetota</taxon>
        <taxon>Actinomycetes</taxon>
        <taxon>Mycobacteriales</taxon>
        <taxon>Corynebacteriaceae</taxon>
        <taxon>Corynebacterium</taxon>
    </lineage>
</organism>
<feature type="transmembrane region" description="Helical" evidence="7">
    <location>
        <begin position="222"/>
        <end position="245"/>
    </location>
</feature>
<dbReference type="PROSITE" id="PS50850">
    <property type="entry name" value="MFS"/>
    <property type="match status" value="1"/>
</dbReference>
<accession>A0A3R8PFT5</accession>
<name>A0A3R8PFT5_9CORY</name>
<evidence type="ECO:0000256" key="4">
    <source>
        <dbReference type="ARBA" id="ARBA00022989"/>
    </source>
</evidence>
<keyword evidence="2" id="KW-0813">Transport</keyword>
<evidence type="ECO:0000259" key="8">
    <source>
        <dbReference type="PROSITE" id="PS50850"/>
    </source>
</evidence>
<feature type="transmembrane region" description="Helical" evidence="7">
    <location>
        <begin position="169"/>
        <end position="187"/>
    </location>
</feature>
<dbReference type="InterPro" id="IPR036259">
    <property type="entry name" value="MFS_trans_sf"/>
</dbReference>
<comment type="caution">
    <text evidence="9">The sequence shown here is derived from an EMBL/GenBank/DDBJ whole genome shotgun (WGS) entry which is preliminary data.</text>
</comment>
<dbReference type="PANTHER" id="PTHR23501:SF197">
    <property type="entry name" value="COMD"/>
    <property type="match status" value="1"/>
</dbReference>
<feature type="transmembrane region" description="Helical" evidence="7">
    <location>
        <begin position="360"/>
        <end position="381"/>
    </location>
</feature>
<dbReference type="Gene3D" id="1.20.1250.20">
    <property type="entry name" value="MFS general substrate transporter like domains"/>
    <property type="match status" value="1"/>
</dbReference>
<keyword evidence="4 7" id="KW-1133">Transmembrane helix</keyword>
<gene>
    <name evidence="9" type="ORF">CXF48_10005</name>
</gene>
<feature type="transmembrane region" description="Helical" evidence="7">
    <location>
        <begin position="418"/>
        <end position="443"/>
    </location>
</feature>
<dbReference type="AlphaFoldDB" id="A0A3R8PFT5"/>
<evidence type="ECO:0000256" key="1">
    <source>
        <dbReference type="ARBA" id="ARBA00004651"/>
    </source>
</evidence>
<sequence>MMEPMPRRPRDPGPPADASTAVSGTPAPGTPAPGTPARGTVAASTPPAAPGADPDPVDAGPAPAPGTRILPAFIGLAMAMFMFSANQTMLSTALPTIVGELDGGRQLLWISTAYMLAATVSVPVLGKLGDVFGVKRIFMGAVVLFTLTCVAGSVVPTMSALIAARALQGVAGGGLVVLSQALVATLIPPRRRGTYMGAIGGVFVLSTVAGPVLGGLLAESVGWRWCFGVNVPLGVLAFVLCWRYLRLRPPGTDTRPRLDIAGMVLLSVVTTGIVLVTAWGGRTFAWTSPAVWCTALVAVGAVVLLVGVERRAEDPVLPAVILTDRNFIMSTVVGVVLALGAFGVTTYMPTYIQVARGVGASVAGLILLPMMVTMFAFSLLSGAVVSRTQRYRVNLLVAGVVSAVAFVLVGTLGHDGGLVPLMAVLGLLGVGLGFGTQLTVLVVQNSFPVRVVGSATGLNNLFRDLGGTLGMSVVGSLFTARLVSGLAETGTGVEVDSVTPALVRGLPDAARELVAQSYDNALIPVLVLLAPLMVVAVVAALFIDDATVRSGASRPLDGGAGEDGVDPDGT</sequence>
<feature type="compositionally biased region" description="Low complexity" evidence="6">
    <location>
        <begin position="35"/>
        <end position="63"/>
    </location>
</feature>
<evidence type="ECO:0000256" key="5">
    <source>
        <dbReference type="ARBA" id="ARBA00023136"/>
    </source>
</evidence>
<dbReference type="Proteomes" id="UP000276526">
    <property type="component" value="Unassembled WGS sequence"/>
</dbReference>
<feature type="region of interest" description="Disordered" evidence="6">
    <location>
        <begin position="1"/>
        <end position="63"/>
    </location>
</feature>
<dbReference type="Gene3D" id="1.20.1720.10">
    <property type="entry name" value="Multidrug resistance protein D"/>
    <property type="match status" value="1"/>
</dbReference>
<dbReference type="GO" id="GO:0022857">
    <property type="term" value="F:transmembrane transporter activity"/>
    <property type="evidence" value="ECO:0007669"/>
    <property type="project" value="InterPro"/>
</dbReference>
<dbReference type="PRINTS" id="PR01036">
    <property type="entry name" value="TCRTETB"/>
</dbReference>
<feature type="domain" description="Major facilitator superfamily (MFS) profile" evidence="8">
    <location>
        <begin position="72"/>
        <end position="548"/>
    </location>
</feature>
<dbReference type="Pfam" id="PF07690">
    <property type="entry name" value="MFS_1"/>
    <property type="match status" value="1"/>
</dbReference>
<evidence type="ECO:0000256" key="6">
    <source>
        <dbReference type="SAM" id="MobiDB-lite"/>
    </source>
</evidence>
<dbReference type="PANTHER" id="PTHR23501">
    <property type="entry name" value="MAJOR FACILITATOR SUPERFAMILY"/>
    <property type="match status" value="1"/>
</dbReference>
<comment type="subcellular location">
    <subcellularLocation>
        <location evidence="1">Cell membrane</location>
        <topology evidence="1">Multi-pass membrane protein</topology>
    </subcellularLocation>
</comment>
<evidence type="ECO:0000313" key="9">
    <source>
        <dbReference type="EMBL" id="RRO85672.1"/>
    </source>
</evidence>
<evidence type="ECO:0000256" key="2">
    <source>
        <dbReference type="ARBA" id="ARBA00022448"/>
    </source>
</evidence>
<evidence type="ECO:0000256" key="3">
    <source>
        <dbReference type="ARBA" id="ARBA00022692"/>
    </source>
</evidence>
<feature type="compositionally biased region" description="Basic and acidic residues" evidence="6">
    <location>
        <begin position="1"/>
        <end position="11"/>
    </location>
</feature>
<feature type="transmembrane region" description="Helical" evidence="7">
    <location>
        <begin position="393"/>
        <end position="412"/>
    </location>
</feature>
<evidence type="ECO:0000313" key="10">
    <source>
        <dbReference type="Proteomes" id="UP000276526"/>
    </source>
</evidence>
<dbReference type="SUPFAM" id="SSF103473">
    <property type="entry name" value="MFS general substrate transporter"/>
    <property type="match status" value="1"/>
</dbReference>
<feature type="transmembrane region" description="Helical" evidence="7">
    <location>
        <begin position="521"/>
        <end position="543"/>
    </location>
</feature>
<feature type="transmembrane region" description="Helical" evidence="7">
    <location>
        <begin position="257"/>
        <end position="280"/>
    </location>
</feature>
<feature type="transmembrane region" description="Helical" evidence="7">
    <location>
        <begin position="286"/>
        <end position="306"/>
    </location>
</feature>
<dbReference type="InterPro" id="IPR020846">
    <property type="entry name" value="MFS_dom"/>
</dbReference>
<dbReference type="GO" id="GO:0005886">
    <property type="term" value="C:plasma membrane"/>
    <property type="evidence" value="ECO:0007669"/>
    <property type="project" value="UniProtKB-SubCell"/>
</dbReference>
<reference evidence="9 10" key="1">
    <citation type="submission" date="2018-01" db="EMBL/GenBank/DDBJ databases">
        <title>Twenty Corynebacterium bovis Genomes.</title>
        <authorList>
            <person name="Gulvik C.A."/>
        </authorList>
    </citation>
    <scope>NUCLEOTIDE SEQUENCE [LARGE SCALE GENOMIC DNA]</scope>
    <source>
        <strain evidence="9 10">F6900</strain>
    </source>
</reference>
<keyword evidence="5 7" id="KW-0472">Membrane</keyword>
<feature type="transmembrane region" description="Helical" evidence="7">
    <location>
        <begin position="137"/>
        <end position="163"/>
    </location>
</feature>
<feature type="transmembrane region" description="Helical" evidence="7">
    <location>
        <begin position="194"/>
        <end position="216"/>
    </location>
</feature>
<dbReference type="EMBL" id="PQNK01000019">
    <property type="protein sequence ID" value="RRO85672.1"/>
    <property type="molecule type" value="Genomic_DNA"/>
</dbReference>